<keyword evidence="4" id="KW-1133">Transmembrane helix</keyword>
<dbReference type="InterPro" id="IPR025705">
    <property type="entry name" value="Beta_hexosaminidase_sua/sub"/>
</dbReference>
<evidence type="ECO:0000313" key="6">
    <source>
        <dbReference type="EMBL" id="UQS86146.1"/>
    </source>
</evidence>
<dbReference type="GO" id="GO:0005975">
    <property type="term" value="P:carbohydrate metabolic process"/>
    <property type="evidence" value="ECO:0007669"/>
    <property type="project" value="InterPro"/>
</dbReference>
<reference evidence="6" key="1">
    <citation type="journal article" date="2022" name="Int. J. Syst. Evol. Microbiol.">
        <title>Apilactobacillus apisilvae sp. nov., Nicolia spurrieriana gen. nov. sp. nov., Bombilactobacillus folatiphilus sp. nov. and Bombilactobacillus thymidiniphilus sp. nov., four new lactic acid bacterial isolates from stingless bees Tetragonula carbonaria and Austroplebeia australis.</title>
        <authorList>
            <person name="Oliphant S.A."/>
            <person name="Watson-Haigh N.S."/>
            <person name="Sumby K.M."/>
            <person name="Gardner J."/>
            <person name="Groom S."/>
            <person name="Jiranek V."/>
        </authorList>
    </citation>
    <scope>NUCLEOTIDE SEQUENCE</scope>
    <source>
        <strain evidence="6">SGEP1_A5</strain>
    </source>
</reference>
<comment type="similarity">
    <text evidence="1">Belongs to the glycosyl hydrolase 20 family.</text>
</comment>
<dbReference type="PRINTS" id="PR00738">
    <property type="entry name" value="GLHYDRLASE20"/>
</dbReference>
<dbReference type="InterPro" id="IPR052764">
    <property type="entry name" value="GH20_Enzymes"/>
</dbReference>
<dbReference type="PANTHER" id="PTHR43678:SF1">
    <property type="entry name" value="BETA-N-ACETYLHEXOSAMINIDASE"/>
    <property type="match status" value="1"/>
</dbReference>
<dbReference type="PANTHER" id="PTHR43678">
    <property type="entry name" value="PUTATIVE (AFU_ORTHOLOGUE AFUA_2G00640)-RELATED"/>
    <property type="match status" value="1"/>
</dbReference>
<evidence type="ECO:0000256" key="1">
    <source>
        <dbReference type="ARBA" id="ARBA00006285"/>
    </source>
</evidence>
<keyword evidence="7" id="KW-1185">Reference proteome</keyword>
<evidence type="ECO:0000256" key="4">
    <source>
        <dbReference type="SAM" id="Phobius"/>
    </source>
</evidence>
<protein>
    <submittedName>
        <fullName evidence="6">Family 20 glycosylhydrolase</fullName>
    </submittedName>
</protein>
<keyword evidence="4" id="KW-0472">Membrane</keyword>
<dbReference type="Gene3D" id="3.20.20.80">
    <property type="entry name" value="Glycosidases"/>
    <property type="match status" value="1"/>
</dbReference>
<dbReference type="KEGG" id="lbe:MOO44_00440"/>
<dbReference type="SUPFAM" id="SSF51445">
    <property type="entry name" value="(Trans)glycosidases"/>
    <property type="match status" value="1"/>
</dbReference>
<proteinExistence type="inferred from homology"/>
<dbReference type="RefSeq" id="WP_260115953.1">
    <property type="nucleotide sequence ID" value="NZ_CP093360.1"/>
</dbReference>
<dbReference type="EMBL" id="CP093360">
    <property type="protein sequence ID" value="UQS86146.1"/>
    <property type="molecule type" value="Genomic_DNA"/>
</dbReference>
<dbReference type="Pfam" id="PF00728">
    <property type="entry name" value="Glyco_hydro_20"/>
    <property type="match status" value="1"/>
</dbReference>
<geneLocation type="plasmid" evidence="6 7">
    <name>p1unnamed</name>
</geneLocation>
<evidence type="ECO:0000256" key="3">
    <source>
        <dbReference type="PIRSR" id="PIRSR625705-1"/>
    </source>
</evidence>
<feature type="active site" description="Proton donor" evidence="3">
    <location>
        <position position="203"/>
    </location>
</feature>
<dbReference type="InterPro" id="IPR017853">
    <property type="entry name" value="GH"/>
</dbReference>
<evidence type="ECO:0000256" key="2">
    <source>
        <dbReference type="ARBA" id="ARBA00022801"/>
    </source>
</evidence>
<sequence>MKRWIKILIIPVILVLVLIFGIIWRLNQNGEERDHTKNYGIITGLNLDAARTYYKPQTIKKFINTVSDNHGRYLMLHLTDNENFGIENQFLGQTLKNAKYVDGEYISKKTNKPFLSKQQLTDLIAYGKKKHVSVYPEIEFPGHSKATIDLLKAKKYPHLKSMMSYSNEFDFGADGVTKLYKSIIAEYLPLLPKNSYFGTGGDEFSIDGHDDEVSIREFDNNINRYLRAHGKRMMVWNDSIMKSQVNKYDKDIVVNFWSQSSAVSDPANRRSLLKMNASLPEINRAGIKTFNDNQEFTYVVADKDSFTKSNFDSFKQELSGFNPGMWDDLDSTQQAPNGNNLGSFVSIWSDENNGYTGEQIQVKSKPWLEAYFKRVNEFN</sequence>
<feature type="domain" description="Glycoside hydrolase family 20 catalytic" evidence="5">
    <location>
        <begin position="44"/>
        <end position="266"/>
    </location>
</feature>
<gene>
    <name evidence="6" type="ORF">MOO44_00440</name>
</gene>
<dbReference type="GO" id="GO:0004563">
    <property type="term" value="F:beta-N-acetylhexosaminidase activity"/>
    <property type="evidence" value="ECO:0007669"/>
    <property type="project" value="InterPro"/>
</dbReference>
<feature type="transmembrane region" description="Helical" evidence="4">
    <location>
        <begin position="7"/>
        <end position="26"/>
    </location>
</feature>
<dbReference type="InterPro" id="IPR015883">
    <property type="entry name" value="Glyco_hydro_20_cat"/>
</dbReference>
<name>A0A976X516_9LACO</name>
<keyword evidence="6" id="KW-0614">Plasmid</keyword>
<organism evidence="6 7">
    <name type="scientific">Nicoliella spurrieriana</name>
    <dbReference type="NCBI Taxonomy" id="2925830"/>
    <lineage>
        <taxon>Bacteria</taxon>
        <taxon>Bacillati</taxon>
        <taxon>Bacillota</taxon>
        <taxon>Bacilli</taxon>
        <taxon>Lactobacillales</taxon>
        <taxon>Lactobacillaceae</taxon>
        <taxon>Nicoliella</taxon>
    </lineage>
</organism>
<evidence type="ECO:0000259" key="5">
    <source>
        <dbReference type="Pfam" id="PF00728"/>
    </source>
</evidence>
<keyword evidence="2" id="KW-0378">Hydrolase</keyword>
<evidence type="ECO:0000313" key="7">
    <source>
        <dbReference type="Proteomes" id="UP000831181"/>
    </source>
</evidence>
<keyword evidence="4" id="KW-0812">Transmembrane</keyword>
<dbReference type="Proteomes" id="UP000831181">
    <property type="component" value="Plasmid p1unnamed"/>
</dbReference>
<accession>A0A976X516</accession>
<dbReference type="AlphaFoldDB" id="A0A976X516"/>